<keyword evidence="3" id="KW-1185">Reference proteome</keyword>
<organismHost>
    <name type="scientific">Chlorella</name>
    <dbReference type="NCBI Taxonomy" id="3071"/>
</organismHost>
<dbReference type="Proteomes" id="UP000000862">
    <property type="component" value="Segment"/>
</dbReference>
<evidence type="ECO:0000313" key="2">
    <source>
        <dbReference type="EMBL" id="AEI70133.1"/>
    </source>
</evidence>
<reference evidence="2 3" key="1">
    <citation type="journal article" date="1995" name="Virology">
        <title>Analysis of 45 kb of DNA located at the left end of the chlorella virus PBCV-1 genome.</title>
        <authorList>
            <person name="Lu Z."/>
            <person name="Li Y."/>
            <person name="Zhang Y."/>
            <person name="Kutish G.F."/>
            <person name="Rock D.L."/>
            <person name="Van Etten J.L."/>
        </authorList>
    </citation>
    <scope>NUCLEOTIDE SEQUENCE [LARGE SCALE GENOMIC DNA]</scope>
</reference>
<reference evidence="2 3" key="6">
    <citation type="journal article" date="1999" name="Virology">
        <title>Chlorella virus PBCV-1 encodes a functional homospermidine synthase.</title>
        <authorList>
            <person name="Kaiser A."/>
            <person name="Vollmert M."/>
            <person name="Tholl D."/>
            <person name="Graves M.V."/>
            <person name="Gurnon J.R."/>
            <person name="Xing W."/>
            <person name="Lisec A.D."/>
            <person name="Nickerson K.W."/>
            <person name="Van Etten J.L."/>
        </authorList>
    </citation>
    <scope>NUCLEOTIDE SEQUENCE [LARGE SCALE GENOMIC DNA]</scope>
</reference>
<organism evidence="2 3">
    <name type="scientific">Paramecium bursaria Chlorella virus 1</name>
    <name type="common">PBCV-1</name>
    <dbReference type="NCBI Taxonomy" id="10506"/>
    <lineage>
        <taxon>Viruses</taxon>
        <taxon>Varidnaviria</taxon>
        <taxon>Bamfordvirae</taxon>
        <taxon>Nucleocytoviricota</taxon>
        <taxon>Megaviricetes</taxon>
        <taxon>Algavirales</taxon>
        <taxon>Phycodnaviridae</taxon>
        <taxon>Chlorovirus</taxon>
        <taxon>Chlorovirus vanettense</taxon>
    </lineage>
</organism>
<dbReference type="KEGG" id="vg:10971153"/>
<keyword evidence="1" id="KW-0472">Membrane</keyword>
<reference evidence="2 3" key="5">
    <citation type="journal article" date="1997" name="Virology">
        <title>Analysis of 74 kb of DNA located at the right end of the 330-kb chlorella virus PBCV-1 genome.</title>
        <authorList>
            <person name="Li Y."/>
            <person name="Lu Z."/>
            <person name="Sun L."/>
            <person name="Ropp S."/>
            <person name="Kutish G.F."/>
            <person name="Rock D.L."/>
            <person name="Van Etten J.L."/>
        </authorList>
    </citation>
    <scope>NUCLEOTIDE SEQUENCE [LARGE SCALE GENOMIC DNA]</scope>
</reference>
<reference evidence="2 3" key="4">
    <citation type="journal article" date="1996" name="Virology">
        <title>Analysis of 76 kb of the chlorella virus PBCV-1 330-kb genome: map positions 182 to 258.</title>
        <authorList>
            <person name="Kutish G.F."/>
            <person name="Li Y."/>
            <person name="Lu Z."/>
            <person name="Furuta M."/>
            <person name="Rock D.L."/>
            <person name="Van Etten J.L."/>
        </authorList>
    </citation>
    <scope>NUCLEOTIDE SEQUENCE [LARGE SCALE GENOMIC DNA]</scope>
</reference>
<sequence length="59" mass="6781">MVSIICVNNLPETVFIHIKSRTSNIADNFIIFMTSPVIISVSTFFYFNDIEYYTPNVTV</sequence>
<reference evidence="2 3" key="2">
    <citation type="journal article" date="1995" name="Virology">
        <title>Analysis of 43 kb of the Chlorella virus PBCV-1 330-kb genome: map positions 45 to 88.</title>
        <authorList>
            <person name="Li Y."/>
            <person name="Lu Z."/>
            <person name="Burbank D.E."/>
            <person name="Kutish G.F."/>
            <person name="Rock D.L."/>
            <person name="Van Etten J.L."/>
        </authorList>
    </citation>
    <scope>NUCLEOTIDE SEQUENCE [LARGE SCALE GENOMIC DNA]</scope>
</reference>
<keyword evidence="1" id="KW-0812">Transmembrane</keyword>
<keyword evidence="1" id="KW-1133">Transmembrane helix</keyword>
<proteinExistence type="predicted"/>
<name>F8TU72_PBCV1</name>
<dbReference type="EMBL" id="JF411744">
    <property type="protein sequence ID" value="AEI70133.1"/>
    <property type="molecule type" value="Genomic_DNA"/>
</dbReference>
<evidence type="ECO:0000313" key="3">
    <source>
        <dbReference type="Proteomes" id="UP000000862"/>
    </source>
</evidence>
<reference evidence="2 3" key="3">
    <citation type="journal article" date="1996" name="Virology">
        <title>Analysis of 94 kb of the chlorella virus PBCV-1 330-kb genome: map positions 88 to 182.</title>
        <authorList>
            <person name="Lu Z."/>
            <person name="Li Y."/>
            <person name="Que Q."/>
            <person name="Kutish G.F."/>
            <person name="Rock D.L."/>
            <person name="Van Etten J.L."/>
        </authorList>
    </citation>
    <scope>NUCLEOTIDE SEQUENCE [LARGE SCALE GENOMIC DNA]</scope>
</reference>
<evidence type="ECO:0000256" key="1">
    <source>
        <dbReference type="SAM" id="Phobius"/>
    </source>
</evidence>
<accession>F8TU72</accession>
<dbReference type="RefSeq" id="YP_004678988.1">
    <property type="nucleotide sequence ID" value="NC_000852.5"/>
</dbReference>
<dbReference type="GeneID" id="10971153"/>
<reference evidence="2 3" key="8">
    <citation type="journal article" date="2010" name="J. Virol.">
        <title>Microarray analysis of Paramecium bursaria chlorella virus 1 transcription.</title>
        <authorList>
            <person name="Yanai-Balser G.M."/>
            <person name="Duncan G.A."/>
            <person name="Eudy J.D."/>
            <person name="Wang D."/>
            <person name="Li X."/>
            <person name="Agarkova I.V."/>
            <person name="Dunigan D.D."/>
            <person name="Van Etten J.L."/>
        </authorList>
    </citation>
    <scope>NUCLEOTIDE SEQUENCE [LARGE SCALE GENOMIC DNA]</scope>
</reference>
<protein>
    <submittedName>
        <fullName evidence="2">Uncharacterized protein</fullName>
    </submittedName>
</protein>
<feature type="transmembrane region" description="Helical" evidence="1">
    <location>
        <begin position="29"/>
        <end position="47"/>
    </location>
</feature>
<gene>
    <name evidence="2" type="primary">A623aL</name>
</gene>
<reference evidence="2 3" key="7">
    <citation type="journal article" date="2000" name="Virology">
        <title>Characterization of a beta-1,3-glucanase encoded by chlorella virus PBCV-1.</title>
        <authorList>
            <person name="Sun L."/>
            <person name="Gurnon J.R."/>
            <person name="Adams B.J."/>
            <person name="Graves M.V."/>
            <person name="Van Etten J.L."/>
        </authorList>
    </citation>
    <scope>NUCLEOTIDE SEQUENCE [LARGE SCALE GENOMIC DNA]</scope>
</reference>